<keyword evidence="2" id="KW-0812">Transmembrane</keyword>
<feature type="compositionally biased region" description="Low complexity" evidence="1">
    <location>
        <begin position="176"/>
        <end position="189"/>
    </location>
</feature>
<evidence type="ECO:0000256" key="2">
    <source>
        <dbReference type="SAM" id="Phobius"/>
    </source>
</evidence>
<keyword evidence="2" id="KW-0472">Membrane</keyword>
<proteinExistence type="predicted"/>
<dbReference type="SUPFAM" id="SSF50044">
    <property type="entry name" value="SH3-domain"/>
    <property type="match status" value="1"/>
</dbReference>
<feature type="compositionally biased region" description="Low complexity" evidence="1">
    <location>
        <begin position="546"/>
        <end position="563"/>
    </location>
</feature>
<gene>
    <name evidence="3" type="ORF">HK100_005425</name>
</gene>
<dbReference type="EMBL" id="JADGJH010000254">
    <property type="protein sequence ID" value="KAJ3132304.1"/>
    <property type="molecule type" value="Genomic_DNA"/>
</dbReference>
<feature type="region of interest" description="Disordered" evidence="1">
    <location>
        <begin position="112"/>
        <end position="135"/>
    </location>
</feature>
<dbReference type="Proteomes" id="UP001211907">
    <property type="component" value="Unassembled WGS sequence"/>
</dbReference>
<comment type="caution">
    <text evidence="3">The sequence shown here is derived from an EMBL/GenBank/DDBJ whole genome shotgun (WGS) entry which is preliminary data.</text>
</comment>
<dbReference type="Gene3D" id="2.30.30.40">
    <property type="entry name" value="SH3 Domains"/>
    <property type="match status" value="1"/>
</dbReference>
<feature type="compositionally biased region" description="Low complexity" evidence="1">
    <location>
        <begin position="116"/>
        <end position="135"/>
    </location>
</feature>
<reference evidence="3" key="1">
    <citation type="submission" date="2020-05" db="EMBL/GenBank/DDBJ databases">
        <title>Phylogenomic resolution of chytrid fungi.</title>
        <authorList>
            <person name="Stajich J.E."/>
            <person name="Amses K."/>
            <person name="Simmons R."/>
            <person name="Seto K."/>
            <person name="Myers J."/>
            <person name="Bonds A."/>
            <person name="Quandt C.A."/>
            <person name="Barry K."/>
            <person name="Liu P."/>
            <person name="Grigoriev I."/>
            <person name="Longcore J.E."/>
            <person name="James T.Y."/>
        </authorList>
    </citation>
    <scope>NUCLEOTIDE SEQUENCE</scope>
    <source>
        <strain evidence="3">JEL0513</strain>
    </source>
</reference>
<name>A0AAD5T5T1_9FUNG</name>
<evidence type="ECO:0000313" key="3">
    <source>
        <dbReference type="EMBL" id="KAJ3132304.1"/>
    </source>
</evidence>
<evidence type="ECO:0000313" key="4">
    <source>
        <dbReference type="Proteomes" id="UP001211907"/>
    </source>
</evidence>
<evidence type="ECO:0000256" key="1">
    <source>
        <dbReference type="SAM" id="MobiDB-lite"/>
    </source>
</evidence>
<protein>
    <recommendedName>
        <fullName evidence="5">SH3 domain-containing protein</fullName>
    </recommendedName>
</protein>
<dbReference type="AlphaFoldDB" id="A0AAD5T5T1"/>
<keyword evidence="4" id="KW-1185">Reference proteome</keyword>
<organism evidence="3 4">
    <name type="scientific">Physocladia obscura</name>
    <dbReference type="NCBI Taxonomy" id="109957"/>
    <lineage>
        <taxon>Eukaryota</taxon>
        <taxon>Fungi</taxon>
        <taxon>Fungi incertae sedis</taxon>
        <taxon>Chytridiomycota</taxon>
        <taxon>Chytridiomycota incertae sedis</taxon>
        <taxon>Chytridiomycetes</taxon>
        <taxon>Chytridiales</taxon>
        <taxon>Chytriomycetaceae</taxon>
        <taxon>Physocladia</taxon>
    </lineage>
</organism>
<feature type="transmembrane region" description="Helical" evidence="2">
    <location>
        <begin position="138"/>
        <end position="161"/>
    </location>
</feature>
<dbReference type="InterPro" id="IPR036028">
    <property type="entry name" value="SH3-like_dom_sf"/>
</dbReference>
<sequence>MATLTLDATVTTATESSVQTVLVTASECVAYKAACEAVGRSECSGGTWTIGCSAGLTVANPGFAYATGVCARCLCSKKNAANNQTSVTQLLDDIPCLSTSTATNFTIAVSGSSPENSTVPLNNNDNNNSNNGSSSNSLTLPLTLSLAVIVVITVAAAVYFYMKRKNRRYERERRIPSPSALNNPSNSTTTLVARKQIAPPVATAPATLSHKPFLMSMWIATTTTTTNESKADNGTRLNTETTTVTIEAYPLSSLQKRPHLMINLNPPDPPPLALATTTKTKNTTDEPSNDSTTFNQQLQASPASLVQVQHTPYIPSDSFLTPKTNGATIAAVAVNRAWSLEEQWQWEQYQAAVQWHQWQLAQKEWQASQREYYMGKEEERKNKIAAGGGSGIIAEDDDRMLEDGRVQQQRKRAFIKGGSLGPNYRPSPLRVVSADADSTLSSRRAESLISREGSLISRTLSSNGAYGTLGVGGNATNRQSIDTFTNPLFNTGTSFGESFANSISRTTSRHSVGSSTKSAVASIIIATSPEWNAPLDLIQVGSPRSITTSNNNRSRSRISSTHRSTIEVETGSIDASGSVTSTYVTSSTFALGKDVSVITMTSVGDDGQPLITQILSSMPVIVQDSGAATATTAGGTSSSNATLNLSAFGNQGYDGQSSSPDFRVMTSASLKSSSKSYGSITETIPPLPTTTNSAISTAVTPGGKCFDEPSTITEHLQHDTMLMATVVTADLVDEDGQIKYPVRVAYVPEKEDELRLDVDDEVVVWHILEDGMCEGFCVGRRERGFFPVKVVLG</sequence>
<keyword evidence="2" id="KW-1133">Transmembrane helix</keyword>
<feature type="region of interest" description="Disordered" evidence="1">
    <location>
        <begin position="169"/>
        <end position="189"/>
    </location>
</feature>
<accession>A0AAD5T5T1</accession>
<feature type="region of interest" description="Disordered" evidence="1">
    <location>
        <begin position="546"/>
        <end position="565"/>
    </location>
</feature>
<evidence type="ECO:0008006" key="5">
    <source>
        <dbReference type="Google" id="ProtNLM"/>
    </source>
</evidence>